<reference evidence="1 2" key="1">
    <citation type="submission" date="2017-06" db="EMBL/GenBank/DDBJ databases">
        <authorList>
            <person name="Kim H.J."/>
            <person name="Triplett B.A."/>
        </authorList>
    </citation>
    <scope>NUCLEOTIDE SEQUENCE [LARGE SCALE GENOMIC DNA]</scope>
    <source>
        <strain evidence="1 2">DSM 11445</strain>
    </source>
</reference>
<dbReference type="AlphaFoldDB" id="A0A239KC25"/>
<organism evidence="1 2">
    <name type="scientific">Antarctobacter heliothermus</name>
    <dbReference type="NCBI Taxonomy" id="74033"/>
    <lineage>
        <taxon>Bacteria</taxon>
        <taxon>Pseudomonadati</taxon>
        <taxon>Pseudomonadota</taxon>
        <taxon>Alphaproteobacteria</taxon>
        <taxon>Rhodobacterales</taxon>
        <taxon>Roseobacteraceae</taxon>
        <taxon>Antarctobacter</taxon>
    </lineage>
</organism>
<name>A0A239KC25_9RHOB</name>
<dbReference type="Proteomes" id="UP000198440">
    <property type="component" value="Unassembled WGS sequence"/>
</dbReference>
<gene>
    <name evidence="1" type="ORF">SAMN04488078_106310</name>
</gene>
<proteinExistence type="predicted"/>
<sequence>MAPAEMWGPFSFWRHWSSNPMAHSLLKMDFGKDGAVGDKIMKRVFALVVATLVWAMPAMAQAIPDFDPSYVPSAFRMESYAKCGVRAAADPSWPTSHRRYVDTNGKPADKYTHNLGAEYWERDKRLGSRFTANPNVLITLTCNDTKLRQKFFDGMIQTLYDGARKVRGARWGKLSHFDAPGLGRVSYYIGSRKTDGVTDVAHAYFQHRGRNVSLMIQIGRTSERSGAGRKVRAGKVVELADNNGKVFRFRLTRPAKQLPLGNVGYIRTEAENQAFIKTILQSLRAM</sequence>
<protein>
    <submittedName>
        <fullName evidence="1">Uncharacterized protein</fullName>
    </submittedName>
</protein>
<dbReference type="EMBL" id="FZON01000063">
    <property type="protein sequence ID" value="SNT15252.1"/>
    <property type="molecule type" value="Genomic_DNA"/>
</dbReference>
<evidence type="ECO:0000313" key="2">
    <source>
        <dbReference type="Proteomes" id="UP000198440"/>
    </source>
</evidence>
<evidence type="ECO:0000313" key="1">
    <source>
        <dbReference type="EMBL" id="SNT15252.1"/>
    </source>
</evidence>
<accession>A0A239KC25</accession>